<keyword evidence="2" id="KW-0732">Signal</keyword>
<evidence type="ECO:0000313" key="4">
    <source>
        <dbReference type="Proteomes" id="UP001152747"/>
    </source>
</evidence>
<name>A0A9P1IFM1_9PELO</name>
<dbReference type="Proteomes" id="UP001152747">
    <property type="component" value="Unassembled WGS sequence"/>
</dbReference>
<feature type="region of interest" description="Disordered" evidence="1">
    <location>
        <begin position="438"/>
        <end position="469"/>
    </location>
</feature>
<evidence type="ECO:0000256" key="1">
    <source>
        <dbReference type="SAM" id="MobiDB-lite"/>
    </source>
</evidence>
<evidence type="ECO:0000256" key="2">
    <source>
        <dbReference type="SAM" id="SignalP"/>
    </source>
</evidence>
<organism evidence="3 4">
    <name type="scientific">Caenorhabditis angaria</name>
    <dbReference type="NCBI Taxonomy" id="860376"/>
    <lineage>
        <taxon>Eukaryota</taxon>
        <taxon>Metazoa</taxon>
        <taxon>Ecdysozoa</taxon>
        <taxon>Nematoda</taxon>
        <taxon>Chromadorea</taxon>
        <taxon>Rhabditida</taxon>
        <taxon>Rhabditina</taxon>
        <taxon>Rhabditomorpha</taxon>
        <taxon>Rhabditoidea</taxon>
        <taxon>Rhabditidae</taxon>
        <taxon>Peloderinae</taxon>
        <taxon>Caenorhabditis</taxon>
    </lineage>
</organism>
<sequence length="625" mass="70195">MNLCFSLACLFLLVFSVVDTFSRRSELSYDNQAPAASIARKPCNKPKPTVTKKPCKKTTPKPPKKPCSKPGAKPPTVQPPVTTSQCLLQRQCKNVDVGDKVRRMCRKVKYDPDTQKSTVISDWEYEDQDVKPRSGELQGEGFDDGTAMIMPDLNQGQKQCEKINVGTRSYPKYRQRCRRVKIDRSTQKTTVISDWEYEDLDDGSSGGSSGASESNQSGESEAQKQCEKVNVGTRSYPKYRQRCRRVKIDRTTNKTTVISDWEYQDEESDGTSRSDGSGELQSSSGGVDLDNGNTSSGGSSGASESNQSGGSEAQKQCEKVNVGTRSYPKYRQRCRRVKIDRSTQKQTVISDWEYEDLDDGSSGGGSISRSDGTESAELQSSSGGISRSDEAEGSSRDQIQNQCVKVKVGNRLRQKCRSIKIDRYTQRQTVISDWEYQDEASETSENSSSSQAGPQKQCENVSRSQKRCRQVRIDESSGRKIILSEWEYEDVSEYGDELTENAKPRVNVKIDTDNDSDSTQQCETINIGTESNPKYRKRCRQVQTNITRHNKTTTTEWDGDVSDGRSGTKISRKNRVETSDDYDRRTGEDQDQDQEYDSDPEVDYSSPRQRKAVHPSDDGEYAFDY</sequence>
<feature type="compositionally biased region" description="Low complexity" evidence="1">
    <location>
        <begin position="545"/>
        <end position="555"/>
    </location>
</feature>
<feature type="region of interest" description="Disordered" evidence="1">
    <location>
        <begin position="38"/>
        <end position="82"/>
    </location>
</feature>
<proteinExistence type="predicted"/>
<comment type="caution">
    <text evidence="3">The sequence shown here is derived from an EMBL/GenBank/DDBJ whole genome shotgun (WGS) entry which is preliminary data.</text>
</comment>
<feature type="region of interest" description="Disordered" evidence="1">
    <location>
        <begin position="254"/>
        <end position="400"/>
    </location>
</feature>
<dbReference type="AlphaFoldDB" id="A0A9P1IFM1"/>
<reference evidence="3" key="1">
    <citation type="submission" date="2022-11" db="EMBL/GenBank/DDBJ databases">
        <authorList>
            <person name="Kikuchi T."/>
        </authorList>
    </citation>
    <scope>NUCLEOTIDE SEQUENCE</scope>
    <source>
        <strain evidence="3">PS1010</strain>
    </source>
</reference>
<dbReference type="EMBL" id="CANHGI010000003">
    <property type="protein sequence ID" value="CAI5444170.1"/>
    <property type="molecule type" value="Genomic_DNA"/>
</dbReference>
<feature type="signal peptide" evidence="2">
    <location>
        <begin position="1"/>
        <end position="20"/>
    </location>
</feature>
<feature type="chain" id="PRO_5040137785" evidence="2">
    <location>
        <begin position="21"/>
        <end position="625"/>
    </location>
</feature>
<feature type="compositionally biased region" description="Low complexity" evidence="1">
    <location>
        <begin position="210"/>
        <end position="220"/>
    </location>
</feature>
<feature type="compositionally biased region" description="Acidic residues" evidence="1">
    <location>
        <begin position="589"/>
        <end position="602"/>
    </location>
</feature>
<feature type="region of interest" description="Disordered" evidence="1">
    <location>
        <begin position="545"/>
        <end position="625"/>
    </location>
</feature>
<keyword evidence="4" id="KW-1185">Reference proteome</keyword>
<protein>
    <submittedName>
        <fullName evidence="3">Uncharacterized protein</fullName>
    </submittedName>
</protein>
<feature type="compositionally biased region" description="Basic and acidic residues" evidence="1">
    <location>
        <begin position="574"/>
        <end position="588"/>
    </location>
</feature>
<feature type="compositionally biased region" description="Basic residues" evidence="1">
    <location>
        <begin position="53"/>
        <end position="67"/>
    </location>
</feature>
<feature type="compositionally biased region" description="Polar residues" evidence="1">
    <location>
        <begin position="451"/>
        <end position="463"/>
    </location>
</feature>
<feature type="region of interest" description="Disordered" evidence="1">
    <location>
        <begin position="183"/>
        <end position="233"/>
    </location>
</feature>
<feature type="compositionally biased region" description="Low complexity" evidence="1">
    <location>
        <begin position="292"/>
        <end position="314"/>
    </location>
</feature>
<evidence type="ECO:0000313" key="3">
    <source>
        <dbReference type="EMBL" id="CAI5444170.1"/>
    </source>
</evidence>
<gene>
    <name evidence="3" type="ORF">CAMP_LOCUS6807</name>
</gene>
<feature type="compositionally biased region" description="Polar residues" evidence="1">
    <location>
        <begin position="376"/>
        <end position="385"/>
    </location>
</feature>
<accession>A0A9P1IFM1</accession>
<feature type="compositionally biased region" description="Polar residues" evidence="1">
    <location>
        <begin position="271"/>
        <end position="285"/>
    </location>
</feature>